<dbReference type="GO" id="GO:0050346">
    <property type="term" value="F:trans-L-3-hydroxyproline dehydratase activity"/>
    <property type="evidence" value="ECO:0007669"/>
    <property type="project" value="UniProtKB-ARBA"/>
</dbReference>
<dbReference type="SUPFAM" id="SSF54506">
    <property type="entry name" value="Diaminopimelate epimerase-like"/>
    <property type="match status" value="1"/>
</dbReference>
<dbReference type="PANTHER" id="PTHR33442:SF5">
    <property type="entry name" value="BIFUNCTIONAL TRANS-3-HYDROXY-L-PROLINE DEHYDRATASE_2-EPIMERASE"/>
    <property type="match status" value="1"/>
</dbReference>
<evidence type="ECO:0000313" key="3">
    <source>
        <dbReference type="Proteomes" id="UP000032487"/>
    </source>
</evidence>
<dbReference type="PANTHER" id="PTHR33442">
    <property type="entry name" value="TRANS-3-HYDROXY-L-PROLINE DEHYDRATASE"/>
    <property type="match status" value="1"/>
</dbReference>
<dbReference type="PIRSF" id="PIRSF029792">
    <property type="entry name" value="Pro_racemase"/>
    <property type="match status" value="1"/>
</dbReference>
<sequence length="345" mass="37088">MRSSKVIHVVSCHAEGEVGDVIIGGVAPPPGDTLWEQSRWIARDETLRNFMLNEPRGGVFRHVNLLVPPKNPRAQMGWIIMEPADTPPMSGSNSLCVATVLLDSGILPMTEPETRLTLEAPGGLIDVVAQCRNGKVERVEVRNVPSFADKLDAMLEVEGLGTLKVDTAYGGDSFVIADAQALGFSIRPDEAADLVATGLKITRAANEQLGFVHPSNPDWAHISFCQLAAPVVREQGVATGANAVVIQPGKIDRSPTGTGCSARMAVLHAKEQLAVGEPFIGRSILGSEFHCRIDSLTELAGQPAIYPCISGRAWITGTHQHMLDPDDPWPEGYRLSDTWPGAKQQ</sequence>
<reference evidence="2 3" key="1">
    <citation type="submission" date="2015-02" db="EMBL/GenBank/DDBJ databases">
        <title>Draft genome sequence of Pseudomonas stutzeri NT0128 isolated from wheat (Triticum turgidum) rhizosphere.</title>
        <authorList>
            <person name="Tovi N."/>
            <person name="Frenk S."/>
            <person name="Hadar Y."/>
            <person name="Minz D."/>
        </authorList>
    </citation>
    <scope>NUCLEOTIDE SEQUENCE [LARGE SCALE GENOMIC DNA]</scope>
    <source>
        <strain evidence="2 3">NT0128</strain>
    </source>
</reference>
<evidence type="ECO:0008006" key="4">
    <source>
        <dbReference type="Google" id="ProtNLM"/>
    </source>
</evidence>
<comment type="caution">
    <text evidence="2">The sequence shown here is derived from an EMBL/GenBank/DDBJ whole genome shotgun (WGS) entry which is preliminary data.</text>
</comment>
<dbReference type="EMBL" id="JYHV01000004">
    <property type="protein sequence ID" value="KJH84863.1"/>
    <property type="molecule type" value="Genomic_DNA"/>
</dbReference>
<organism evidence="2 3">
    <name type="scientific">Stutzerimonas stutzeri</name>
    <name type="common">Pseudomonas stutzeri</name>
    <dbReference type="NCBI Taxonomy" id="316"/>
    <lineage>
        <taxon>Bacteria</taxon>
        <taxon>Pseudomonadati</taxon>
        <taxon>Pseudomonadota</taxon>
        <taxon>Gammaproteobacteria</taxon>
        <taxon>Pseudomonadales</taxon>
        <taxon>Pseudomonadaceae</taxon>
        <taxon>Stutzerimonas</taxon>
    </lineage>
</organism>
<dbReference type="OrthoDB" id="181267at2"/>
<dbReference type="RefSeq" id="WP_045160187.1">
    <property type="nucleotide sequence ID" value="NZ_JYHV01000004.1"/>
</dbReference>
<dbReference type="InterPro" id="IPR008794">
    <property type="entry name" value="Pro_racemase_fam"/>
</dbReference>
<evidence type="ECO:0000313" key="2">
    <source>
        <dbReference type="EMBL" id="KJH84863.1"/>
    </source>
</evidence>
<protein>
    <recommendedName>
        <fullName evidence="4">Proline racemase</fullName>
    </recommendedName>
</protein>
<dbReference type="SFLD" id="SFLDS00028">
    <property type="entry name" value="Proline_Racemase"/>
    <property type="match status" value="1"/>
</dbReference>
<name>A0A0D9AV41_STUST</name>
<proteinExistence type="inferred from homology"/>
<dbReference type="FunFam" id="3.10.310.10:FF:000010">
    <property type="entry name" value="Proline racemase"/>
    <property type="match status" value="1"/>
</dbReference>
<dbReference type="NCBIfam" id="NF047722">
    <property type="entry name" value="T3LHypDht"/>
    <property type="match status" value="1"/>
</dbReference>
<dbReference type="Proteomes" id="UP000032487">
    <property type="component" value="Unassembled WGS sequence"/>
</dbReference>
<accession>A0A0D9AV41</accession>
<comment type="similarity">
    <text evidence="1">Belongs to the proline racemase family.</text>
</comment>
<dbReference type="GO" id="GO:0047580">
    <property type="term" value="F:4-hydroxyproline epimerase activity"/>
    <property type="evidence" value="ECO:0007669"/>
    <property type="project" value="UniProtKB-ARBA"/>
</dbReference>
<gene>
    <name evidence="2" type="ORF">UF78_01165</name>
</gene>
<dbReference type="Gene3D" id="3.10.310.10">
    <property type="entry name" value="Diaminopimelate Epimerase, Chain A, domain 1"/>
    <property type="match status" value="2"/>
</dbReference>
<dbReference type="Pfam" id="PF05544">
    <property type="entry name" value="Pro_racemase"/>
    <property type="match status" value="1"/>
</dbReference>
<dbReference type="AlphaFoldDB" id="A0A0D9AV41"/>
<dbReference type="PATRIC" id="fig|316.101.peg.1975"/>
<evidence type="ECO:0000256" key="1">
    <source>
        <dbReference type="ARBA" id="ARBA00007529"/>
    </source>
</evidence>